<proteinExistence type="predicted"/>
<dbReference type="SUPFAM" id="SSF57903">
    <property type="entry name" value="FYVE/PHD zinc finger"/>
    <property type="match status" value="1"/>
</dbReference>
<dbReference type="PANTHER" id="PTHR46280">
    <property type="entry name" value="PLECKSTRIN HOMOLOGY DOMAIN-CONTAINING FAMILY F MEMBER 2-RELATED"/>
    <property type="match status" value="1"/>
</dbReference>
<feature type="compositionally biased region" description="Basic and acidic residues" evidence="5">
    <location>
        <begin position="283"/>
        <end position="300"/>
    </location>
</feature>
<feature type="region of interest" description="Disordered" evidence="5">
    <location>
        <begin position="524"/>
        <end position="704"/>
    </location>
</feature>
<dbReference type="CDD" id="cd01218">
    <property type="entry name" value="PH_Phafin2-like"/>
    <property type="match status" value="1"/>
</dbReference>
<evidence type="ECO:0000256" key="3">
    <source>
        <dbReference type="ARBA" id="ARBA00022833"/>
    </source>
</evidence>
<comment type="caution">
    <text evidence="8">The sequence shown here is derived from an EMBL/GenBank/DDBJ whole genome shotgun (WGS) entry which is preliminary data.</text>
</comment>
<dbReference type="Gene3D" id="2.30.29.30">
    <property type="entry name" value="Pleckstrin-homology domain (PH domain)/Phosphotyrosine-binding domain (PTB)"/>
    <property type="match status" value="1"/>
</dbReference>
<evidence type="ECO:0000256" key="4">
    <source>
        <dbReference type="PROSITE-ProRule" id="PRU00091"/>
    </source>
</evidence>
<evidence type="ECO:0000256" key="2">
    <source>
        <dbReference type="ARBA" id="ARBA00022771"/>
    </source>
</evidence>
<dbReference type="GO" id="GO:0007032">
    <property type="term" value="P:endosome organization"/>
    <property type="evidence" value="ECO:0007669"/>
    <property type="project" value="TreeGrafter"/>
</dbReference>
<feature type="domain" description="FYVE-type" evidence="7">
    <location>
        <begin position="186"/>
        <end position="246"/>
    </location>
</feature>
<feature type="domain" description="PH" evidence="6">
    <location>
        <begin position="56"/>
        <end position="166"/>
    </location>
</feature>
<protein>
    <submittedName>
        <fullName evidence="8">Pleckstrin homology domain-containing family F member 2</fullName>
    </submittedName>
</protein>
<feature type="compositionally biased region" description="Acidic residues" evidence="5">
    <location>
        <begin position="473"/>
        <end position="485"/>
    </location>
</feature>
<feature type="region of interest" description="Disordered" evidence="5">
    <location>
        <begin position="275"/>
        <end position="495"/>
    </location>
</feature>
<dbReference type="GO" id="GO:0005769">
    <property type="term" value="C:early endosome"/>
    <property type="evidence" value="ECO:0007669"/>
    <property type="project" value="TreeGrafter"/>
</dbReference>
<feature type="compositionally biased region" description="Acidic residues" evidence="5">
    <location>
        <begin position="548"/>
        <end position="562"/>
    </location>
</feature>
<evidence type="ECO:0000259" key="7">
    <source>
        <dbReference type="PROSITE" id="PS50178"/>
    </source>
</evidence>
<dbReference type="CDD" id="cd00065">
    <property type="entry name" value="FYVE_like_SF"/>
    <property type="match status" value="1"/>
</dbReference>
<dbReference type="EMBL" id="CASHTH010004453">
    <property type="protein sequence ID" value="CAI8057496.1"/>
    <property type="molecule type" value="Genomic_DNA"/>
</dbReference>
<evidence type="ECO:0000313" key="9">
    <source>
        <dbReference type="Proteomes" id="UP001174909"/>
    </source>
</evidence>
<evidence type="ECO:0000256" key="5">
    <source>
        <dbReference type="SAM" id="MobiDB-lite"/>
    </source>
</evidence>
<feature type="compositionally biased region" description="Low complexity" evidence="5">
    <location>
        <begin position="435"/>
        <end position="444"/>
    </location>
</feature>
<dbReference type="Gene3D" id="3.30.40.10">
    <property type="entry name" value="Zinc/RING finger domain, C3HC4 (zinc finger)"/>
    <property type="match status" value="1"/>
</dbReference>
<feature type="compositionally biased region" description="Low complexity" evidence="5">
    <location>
        <begin position="534"/>
        <end position="547"/>
    </location>
</feature>
<organism evidence="8 9">
    <name type="scientific">Geodia barretti</name>
    <name type="common">Barrett's horny sponge</name>
    <dbReference type="NCBI Taxonomy" id="519541"/>
    <lineage>
        <taxon>Eukaryota</taxon>
        <taxon>Metazoa</taxon>
        <taxon>Porifera</taxon>
        <taxon>Demospongiae</taxon>
        <taxon>Heteroscleromorpha</taxon>
        <taxon>Tetractinellida</taxon>
        <taxon>Astrophorina</taxon>
        <taxon>Geodiidae</taxon>
        <taxon>Geodia</taxon>
    </lineage>
</organism>
<dbReference type="GO" id="GO:0008333">
    <property type="term" value="P:endosome to lysosome transport"/>
    <property type="evidence" value="ECO:0007669"/>
    <property type="project" value="TreeGrafter"/>
</dbReference>
<feature type="compositionally biased region" description="Basic residues" evidence="5">
    <location>
        <begin position="687"/>
        <end position="696"/>
    </location>
</feature>
<accession>A0AA35U1I5</accession>
<dbReference type="PROSITE" id="PS50178">
    <property type="entry name" value="ZF_FYVE"/>
    <property type="match status" value="1"/>
</dbReference>
<dbReference type="GO" id="GO:0008270">
    <property type="term" value="F:zinc ion binding"/>
    <property type="evidence" value="ECO:0007669"/>
    <property type="project" value="UniProtKB-KW"/>
</dbReference>
<keyword evidence="9" id="KW-1185">Reference proteome</keyword>
<dbReference type="InterPro" id="IPR001849">
    <property type="entry name" value="PH_domain"/>
</dbReference>
<keyword evidence="1" id="KW-0479">Metal-binding</keyword>
<evidence type="ECO:0000256" key="1">
    <source>
        <dbReference type="ARBA" id="ARBA00022723"/>
    </source>
</evidence>
<evidence type="ECO:0000313" key="8">
    <source>
        <dbReference type="EMBL" id="CAI8057496.1"/>
    </source>
</evidence>
<feature type="compositionally biased region" description="Polar residues" evidence="5">
    <location>
        <begin position="663"/>
        <end position="677"/>
    </location>
</feature>
<reference evidence="8" key="1">
    <citation type="submission" date="2023-03" db="EMBL/GenBank/DDBJ databases">
        <authorList>
            <person name="Steffen K."/>
            <person name="Cardenas P."/>
        </authorList>
    </citation>
    <scope>NUCLEOTIDE SEQUENCE</scope>
</reference>
<dbReference type="InterPro" id="IPR051765">
    <property type="entry name" value="PH_domain-containing_F"/>
</dbReference>
<name>A0AA35U1I5_GEOBA</name>
<dbReference type="InterPro" id="IPR037871">
    <property type="entry name" value="PH_Phafin"/>
</dbReference>
<dbReference type="InterPro" id="IPR013083">
    <property type="entry name" value="Znf_RING/FYVE/PHD"/>
</dbReference>
<dbReference type="GO" id="GO:0035091">
    <property type="term" value="F:phosphatidylinositol binding"/>
    <property type="evidence" value="ECO:0007669"/>
    <property type="project" value="TreeGrafter"/>
</dbReference>
<dbReference type="InterPro" id="IPR000306">
    <property type="entry name" value="Znf_FYVE"/>
</dbReference>
<sequence>MSFFHKKRTSTKVNAANVHMTEAEAALAQSDFNIDKILDIQNKFTGGAALQVPGRIFIREGMLWKVCRKGPKKRQFFLFNDILVYGSVVAGRYSNQHILPLAHMVVSGDPSYQPETNTTFNIEALDEQLDVHNAFQISHADKSFHVFSLSQADKANWLANLQKHINKVALVGGNQMVSPRAVWVPDSHSKECMICGLKFSAFNRKHHCRQCGRVVCSSCSPHRVIIDPQTDGKPERACSECAKDVTPVKSKGSPELNAKSQPAAVVAAQVVSNIVRQNSGDHQSLRRQTDQFPRQRRDSTDTEDSDDSESEQGTPPSKKKPTPTPRRAQSESSKHGVSVMTSSSGPPQRPPPFASSSSVRRPPPPNPSPDPPVSPSPPSSFSSQKGSPKPKPRTRRPDETTSSPLEVGAKEVVIVPSEEPQPTPPPRKRKKAKLKQQIEQQLQHQLEEQATSVGTPESAASSSVSVEEVREGGEEEKEGDGEERDVEEKDGGGDVEVAIVEGVGSEVWEAGKDDGVQVLEAEEMGGGEIGEIGGVVEAEVVEVGTEPVEQELDGEEGEEEGGGEGKEREDGGPRRPRRRKQPFRDDDEKTSEEKTTPTDSTHNEEASLSDSTHQQEEATPTPDNSTHQQEETTPTDSTHPQRDESLADRDTNSAAEVEIAGSGQDNEPQSGHSSLPTDTAEDGTPVKKPRGRRQKFKQAAEAES</sequence>
<feature type="compositionally biased region" description="Basic and acidic residues" evidence="5">
    <location>
        <begin position="639"/>
        <end position="651"/>
    </location>
</feature>
<keyword evidence="2 4" id="KW-0863">Zinc-finger</keyword>
<feature type="compositionally biased region" description="Polar residues" evidence="5">
    <location>
        <begin position="606"/>
        <end position="638"/>
    </location>
</feature>
<dbReference type="SMART" id="SM00233">
    <property type="entry name" value="PH"/>
    <property type="match status" value="1"/>
</dbReference>
<gene>
    <name evidence="8" type="ORF">GBAR_LOCUS31343</name>
</gene>
<dbReference type="SUPFAM" id="SSF50729">
    <property type="entry name" value="PH domain-like"/>
    <property type="match status" value="1"/>
</dbReference>
<feature type="compositionally biased region" description="Pro residues" evidence="5">
    <location>
        <begin position="361"/>
        <end position="378"/>
    </location>
</feature>
<evidence type="ECO:0000259" key="6">
    <source>
        <dbReference type="PROSITE" id="PS50003"/>
    </source>
</evidence>
<dbReference type="Proteomes" id="UP001174909">
    <property type="component" value="Unassembled WGS sequence"/>
</dbReference>
<feature type="compositionally biased region" description="Acidic residues" evidence="5">
    <location>
        <begin position="301"/>
        <end position="310"/>
    </location>
</feature>
<feature type="compositionally biased region" description="Basic and acidic residues" evidence="5">
    <location>
        <begin position="582"/>
        <end position="605"/>
    </location>
</feature>
<dbReference type="SMART" id="SM00064">
    <property type="entry name" value="FYVE"/>
    <property type="match status" value="1"/>
</dbReference>
<dbReference type="Pfam" id="PF01363">
    <property type="entry name" value="FYVE"/>
    <property type="match status" value="1"/>
</dbReference>
<feature type="compositionally biased region" description="Basic and acidic residues" evidence="5">
    <location>
        <begin position="563"/>
        <end position="573"/>
    </location>
</feature>
<dbReference type="InterPro" id="IPR011011">
    <property type="entry name" value="Znf_FYVE_PHD"/>
</dbReference>
<dbReference type="InterPro" id="IPR017455">
    <property type="entry name" value="Znf_FYVE-rel"/>
</dbReference>
<keyword evidence="3" id="KW-0862">Zinc</keyword>
<dbReference type="PANTHER" id="PTHR46280:SF3">
    <property type="entry name" value="PLECKSTRIN HOMOLOGY DOMAIN-CONTAINING FAMILY F MEMBER 1 HOMOLOG"/>
    <property type="match status" value="1"/>
</dbReference>
<feature type="compositionally biased region" description="Polar residues" evidence="5">
    <location>
        <begin position="450"/>
        <end position="460"/>
    </location>
</feature>
<dbReference type="AlphaFoldDB" id="A0AA35U1I5"/>
<dbReference type="InterPro" id="IPR011993">
    <property type="entry name" value="PH-like_dom_sf"/>
</dbReference>
<dbReference type="PROSITE" id="PS50003">
    <property type="entry name" value="PH_DOMAIN"/>
    <property type="match status" value="1"/>
</dbReference>